<dbReference type="Proteomes" id="UP000265341">
    <property type="component" value="Unassembled WGS sequence"/>
</dbReference>
<gene>
    <name evidence="1" type="ORF">Mrose_03215</name>
</gene>
<sequence>MTRSRINGLLRHWKAPSIGAALILLLGLGLAVQVRLELNGRARLERRGSVEQTFERAGGNPLTLELQPGDRLCVERGEARLTYGVRVYTLGAATACFQLADSPSLWQRLLEACKDVGICKDQAARAFAKRVTSRGEGAVPALYLPTDYSLPELRLPIAGGQRLRLLGIGGEELFGQQAADGLFTLPTGALRFAQRLEVSSASGPVYAAPVVWVALEADDIPQRPREQGLRLMLSEQIGFAPAAYSYLLAAGERDLAAAIEAQIRQEFSGTSP</sequence>
<proteinExistence type="predicted"/>
<protein>
    <submittedName>
        <fullName evidence="1">Uncharacterized protein</fullName>
    </submittedName>
</protein>
<evidence type="ECO:0000313" key="1">
    <source>
        <dbReference type="EMBL" id="RIH82939.1"/>
    </source>
</evidence>
<keyword evidence="2" id="KW-1185">Reference proteome</keyword>
<organism evidence="1 2">
    <name type="scientific">Calidithermus roseus</name>
    <dbReference type="NCBI Taxonomy" id="1644118"/>
    <lineage>
        <taxon>Bacteria</taxon>
        <taxon>Thermotogati</taxon>
        <taxon>Deinococcota</taxon>
        <taxon>Deinococci</taxon>
        <taxon>Thermales</taxon>
        <taxon>Thermaceae</taxon>
        <taxon>Calidithermus</taxon>
    </lineage>
</organism>
<reference evidence="1 2" key="1">
    <citation type="submission" date="2018-08" db="EMBL/GenBank/DDBJ databases">
        <title>Meiothermus roseus NBRC 110900 genome sequencing project.</title>
        <authorList>
            <person name="Da Costa M.S."/>
            <person name="Albuquerque L."/>
            <person name="Raposo P."/>
            <person name="Froufe H.J.C."/>
            <person name="Barroso C.S."/>
            <person name="Egas C."/>
        </authorList>
    </citation>
    <scope>NUCLEOTIDE SEQUENCE [LARGE SCALE GENOMIC DNA]</scope>
    <source>
        <strain evidence="1 2">NBRC 110900</strain>
    </source>
</reference>
<dbReference type="AlphaFoldDB" id="A0A399EIN1"/>
<comment type="caution">
    <text evidence="1">The sequence shown here is derived from an EMBL/GenBank/DDBJ whole genome shotgun (WGS) entry which is preliminary data.</text>
</comment>
<name>A0A399EIN1_9DEIN</name>
<dbReference type="EMBL" id="QWLA01000089">
    <property type="protein sequence ID" value="RIH82939.1"/>
    <property type="molecule type" value="Genomic_DNA"/>
</dbReference>
<accession>A0A399EIN1</accession>
<evidence type="ECO:0000313" key="2">
    <source>
        <dbReference type="Proteomes" id="UP000265341"/>
    </source>
</evidence>